<dbReference type="Proteomes" id="UP000249557">
    <property type="component" value="Unassembled WGS sequence"/>
</dbReference>
<feature type="non-terminal residue" evidence="1">
    <location>
        <position position="123"/>
    </location>
</feature>
<evidence type="ECO:0000313" key="2">
    <source>
        <dbReference type="Proteomes" id="UP000249557"/>
    </source>
</evidence>
<sequence length="123" mass="14450">MPVLEKIFNPVSDTFLVLEANAKRKNVRYSVYRQARSPEFMIEKQIHDGVFSIFDTRSLDEARKVYERRLVSEADAPMHELCGYKYRDPESHTLLGKAFHKISVLDRFLMRAYGGDVFHYEIC</sequence>
<dbReference type="EMBL" id="QFNK01000146">
    <property type="protein sequence ID" value="PZO85424.1"/>
    <property type="molecule type" value="Genomic_DNA"/>
</dbReference>
<accession>A0A2W4ZSY8</accession>
<protein>
    <submittedName>
        <fullName evidence="1">Uncharacterized protein</fullName>
    </submittedName>
</protein>
<gene>
    <name evidence="1" type="ORF">DI626_07400</name>
</gene>
<organism evidence="1 2">
    <name type="scientific">Micavibrio aeruginosavorus</name>
    <dbReference type="NCBI Taxonomy" id="349221"/>
    <lineage>
        <taxon>Bacteria</taxon>
        <taxon>Pseudomonadati</taxon>
        <taxon>Bdellovibrionota</taxon>
        <taxon>Bdellovibrionia</taxon>
        <taxon>Bdellovibrionales</taxon>
        <taxon>Pseudobdellovibrionaceae</taxon>
        <taxon>Micavibrio</taxon>
    </lineage>
</organism>
<proteinExistence type="predicted"/>
<comment type="caution">
    <text evidence="1">The sequence shown here is derived from an EMBL/GenBank/DDBJ whole genome shotgun (WGS) entry which is preliminary data.</text>
</comment>
<reference evidence="1 2" key="1">
    <citation type="submission" date="2017-08" db="EMBL/GenBank/DDBJ databases">
        <title>Infants hospitalized years apart are colonized by the same room-sourced microbial strains.</title>
        <authorList>
            <person name="Brooks B."/>
            <person name="Olm M.R."/>
            <person name="Firek B.A."/>
            <person name="Baker R."/>
            <person name="Thomas B.C."/>
            <person name="Morowitz M.J."/>
            <person name="Banfield J.F."/>
        </authorList>
    </citation>
    <scope>NUCLEOTIDE SEQUENCE [LARGE SCALE GENOMIC DNA]</scope>
    <source>
        <strain evidence="1">S2_018_000_R2_104</strain>
    </source>
</reference>
<name>A0A2W4ZSY8_9BACT</name>
<dbReference type="AlphaFoldDB" id="A0A2W4ZSY8"/>
<evidence type="ECO:0000313" key="1">
    <source>
        <dbReference type="EMBL" id="PZO85424.1"/>
    </source>
</evidence>